<dbReference type="InterPro" id="IPR002181">
    <property type="entry name" value="Fibrinogen_a/b/g_C_dom"/>
</dbReference>
<dbReference type="GO" id="GO:0005615">
    <property type="term" value="C:extracellular space"/>
    <property type="evidence" value="ECO:0007669"/>
    <property type="project" value="TreeGrafter"/>
</dbReference>
<dbReference type="AlphaFoldDB" id="A0A7M5WYQ7"/>
<dbReference type="OrthoDB" id="6275059at2759"/>
<name>A0A7M5WYQ7_9CNID</name>
<dbReference type="Gene3D" id="3.90.215.10">
    <property type="entry name" value="Gamma Fibrinogen, chain A, domain 1"/>
    <property type="match status" value="1"/>
</dbReference>
<feature type="chain" id="PRO_5029678159" description="Fibrinogen C-terminal domain-containing protein" evidence="1">
    <location>
        <begin position="22"/>
        <end position="322"/>
    </location>
</feature>
<evidence type="ECO:0000259" key="2">
    <source>
        <dbReference type="PROSITE" id="PS51406"/>
    </source>
</evidence>
<reference evidence="3" key="1">
    <citation type="submission" date="2021-01" db="UniProtKB">
        <authorList>
            <consortium name="EnsemblMetazoa"/>
        </authorList>
    </citation>
    <scope>IDENTIFICATION</scope>
</reference>
<dbReference type="InterPro" id="IPR036056">
    <property type="entry name" value="Fibrinogen-like_C"/>
</dbReference>
<evidence type="ECO:0000256" key="1">
    <source>
        <dbReference type="SAM" id="SignalP"/>
    </source>
</evidence>
<dbReference type="SUPFAM" id="SSF56496">
    <property type="entry name" value="Fibrinogen C-terminal domain-like"/>
    <property type="match status" value="1"/>
</dbReference>
<dbReference type="GeneID" id="136800435"/>
<sequence length="322" mass="37377">MFDRKCIWMFLFSSAIIVCFTAEEINGSKVFNLAVIDKSIKVIPYHATTAHYRQCFSICSLNPKCLSFDHSYTFEIGECSFYDIGLPVLNQTNKLMEKTGFKYYTIPIIATDCIDWYRLGHREDGVYEVYLLAKYKRRVYCLMTGSGGGWMAFQRRFDGSVQFFGRNWEDFKNGFGDSDGEYYLGNELLHLLTTSEKHDYMVQAHAKDGSRKRKQIHNVRIESEEENYKIEYREEDIDSASGSGTNYGLVMRGQDFLTFDHDRYDCAQRYGGWWHKKCHAVAMNGNYISTNHANGIMWGGWKGHGESLQSCLLMVRRSSFHH</sequence>
<evidence type="ECO:0000313" key="3">
    <source>
        <dbReference type="EnsemblMetazoa" id="CLYHEMP015048.1"/>
    </source>
</evidence>
<feature type="signal peptide" evidence="1">
    <location>
        <begin position="1"/>
        <end position="21"/>
    </location>
</feature>
<dbReference type="InterPro" id="IPR050373">
    <property type="entry name" value="Fibrinogen_C-term_domain"/>
</dbReference>
<proteinExistence type="predicted"/>
<dbReference type="PROSITE" id="PS51406">
    <property type="entry name" value="FIBRINOGEN_C_2"/>
    <property type="match status" value="1"/>
</dbReference>
<dbReference type="Proteomes" id="UP000594262">
    <property type="component" value="Unplaced"/>
</dbReference>
<feature type="domain" description="Fibrinogen C-terminal" evidence="2">
    <location>
        <begin position="104"/>
        <end position="319"/>
    </location>
</feature>
<dbReference type="SMART" id="SM00186">
    <property type="entry name" value="FBG"/>
    <property type="match status" value="1"/>
</dbReference>
<dbReference type="PANTHER" id="PTHR19143">
    <property type="entry name" value="FIBRINOGEN/TENASCIN/ANGIOPOEITIN"/>
    <property type="match status" value="1"/>
</dbReference>
<keyword evidence="4" id="KW-1185">Reference proteome</keyword>
<evidence type="ECO:0000313" key="4">
    <source>
        <dbReference type="Proteomes" id="UP000594262"/>
    </source>
</evidence>
<dbReference type="InterPro" id="IPR014716">
    <property type="entry name" value="Fibrinogen_a/b/g_C_1"/>
</dbReference>
<dbReference type="EnsemblMetazoa" id="CLYHEMT015048.1">
    <property type="protein sequence ID" value="CLYHEMP015048.1"/>
    <property type="gene ID" value="CLYHEMG015048"/>
</dbReference>
<accession>A0A7M5WYQ7</accession>
<organism evidence="3 4">
    <name type="scientific">Clytia hemisphaerica</name>
    <dbReference type="NCBI Taxonomy" id="252671"/>
    <lineage>
        <taxon>Eukaryota</taxon>
        <taxon>Metazoa</taxon>
        <taxon>Cnidaria</taxon>
        <taxon>Hydrozoa</taxon>
        <taxon>Hydroidolina</taxon>
        <taxon>Leptothecata</taxon>
        <taxon>Obeliida</taxon>
        <taxon>Clytiidae</taxon>
        <taxon>Clytia</taxon>
    </lineage>
</organism>
<dbReference type="RefSeq" id="XP_066913193.1">
    <property type="nucleotide sequence ID" value="XM_067057092.1"/>
</dbReference>
<dbReference type="Pfam" id="PF00147">
    <property type="entry name" value="Fibrinogen_C"/>
    <property type="match status" value="1"/>
</dbReference>
<protein>
    <recommendedName>
        <fullName evidence="2">Fibrinogen C-terminal domain-containing protein</fullName>
    </recommendedName>
</protein>
<keyword evidence="1" id="KW-0732">Signal</keyword>